<protein>
    <recommendedName>
        <fullName evidence="2">tRNA-intron lyase</fullName>
        <ecNumber evidence="2">4.6.1.16</ecNumber>
    </recommendedName>
</protein>
<dbReference type="CDD" id="cd22363">
    <property type="entry name" value="tRNA-intron_lyase_C"/>
    <property type="match status" value="1"/>
</dbReference>
<comment type="catalytic activity">
    <reaction evidence="3">
        <text>pretRNA = a 3'-half-tRNA molecule with a 5'-OH end + a 5'-half-tRNA molecule with a 2',3'-cyclic phosphate end + an intron with a 2',3'-cyclic phosphate and a 5'-hydroxyl terminus.</text>
        <dbReference type="EC" id="4.6.1.16"/>
    </reaction>
</comment>
<feature type="domain" description="tRNA intron endonuclease catalytic" evidence="5">
    <location>
        <begin position="161"/>
        <end position="246"/>
    </location>
</feature>
<dbReference type="Proteomes" id="UP000695000">
    <property type="component" value="Unplaced"/>
</dbReference>
<dbReference type="Gene3D" id="3.40.1350.10">
    <property type="match status" value="1"/>
</dbReference>
<gene>
    <name evidence="7" type="primary">LOC108556310</name>
</gene>
<evidence type="ECO:0000313" key="6">
    <source>
        <dbReference type="Proteomes" id="UP000695000"/>
    </source>
</evidence>
<accession>A0ABM1LZV4</accession>
<evidence type="ECO:0000256" key="1">
    <source>
        <dbReference type="ARBA" id="ARBA00008078"/>
    </source>
</evidence>
<dbReference type="EC" id="4.6.1.16" evidence="2"/>
<proteinExistence type="inferred from homology"/>
<sequence length="373" mass="42044">MDSRKKKRFQKSLNVCTALPAAGRCYVGHFDGFRVTVDDGSELNRCGGFGKANLSRNFPNYRDGILRERQFSGRKLALGCEQKPQKVLVVPDSDAEDADYLSEVKCRYELDRSGFREVVCLGLEESYFLAKDLGCLKVYEDGSELDAAGMWTKFRETDVDFAQNYAVYKYYRSRNWVVKAGSKFGGDFVLYQEGPETHHAAFVVIIDVLDEKFERAHHLCRRSMSMKDLLGLNRLCETAAKELLICQLIWPSSIEELRDDNVDSLTVREVLMKRSLPLARTYVSRCVCVSCDCGVACETKDARISDVGKRRPDVGVGTIANRHQPPEPPSSIPTDGRAKTTQRTSPPPLPPPPPTNDHQEFSAQQQQQLSVWL</sequence>
<name>A0ABM1LZV4_NICVS</name>
<evidence type="ECO:0000256" key="4">
    <source>
        <dbReference type="SAM" id="MobiDB-lite"/>
    </source>
</evidence>
<feature type="compositionally biased region" description="Low complexity" evidence="4">
    <location>
        <begin position="364"/>
        <end position="373"/>
    </location>
</feature>
<dbReference type="NCBIfam" id="TIGR00324">
    <property type="entry name" value="endA"/>
    <property type="match status" value="1"/>
</dbReference>
<feature type="compositionally biased region" description="Pro residues" evidence="4">
    <location>
        <begin position="345"/>
        <end position="355"/>
    </location>
</feature>
<feature type="region of interest" description="Disordered" evidence="4">
    <location>
        <begin position="308"/>
        <end position="373"/>
    </location>
</feature>
<dbReference type="PANTHER" id="PTHR21227:SF0">
    <property type="entry name" value="TRNA-SPLICING ENDONUCLEASE SUBUNIT SEN2"/>
    <property type="match status" value="1"/>
</dbReference>
<evidence type="ECO:0000256" key="2">
    <source>
        <dbReference type="ARBA" id="ARBA00012573"/>
    </source>
</evidence>
<dbReference type="PANTHER" id="PTHR21227">
    <property type="entry name" value="TRNA-SPLICING ENDONUCLEASE SUBUNIT SEN2"/>
    <property type="match status" value="1"/>
</dbReference>
<dbReference type="RefSeq" id="XP_017767854.1">
    <property type="nucleotide sequence ID" value="XM_017912365.1"/>
</dbReference>
<dbReference type="SUPFAM" id="SSF53032">
    <property type="entry name" value="tRNA-intron endonuclease catalytic domain-like"/>
    <property type="match status" value="1"/>
</dbReference>
<organism evidence="6 7">
    <name type="scientific">Nicrophorus vespilloides</name>
    <name type="common">Boreal carrion beetle</name>
    <dbReference type="NCBI Taxonomy" id="110193"/>
    <lineage>
        <taxon>Eukaryota</taxon>
        <taxon>Metazoa</taxon>
        <taxon>Ecdysozoa</taxon>
        <taxon>Arthropoda</taxon>
        <taxon>Hexapoda</taxon>
        <taxon>Insecta</taxon>
        <taxon>Pterygota</taxon>
        <taxon>Neoptera</taxon>
        <taxon>Endopterygota</taxon>
        <taxon>Coleoptera</taxon>
        <taxon>Polyphaga</taxon>
        <taxon>Staphyliniformia</taxon>
        <taxon>Silphidae</taxon>
        <taxon>Nicrophorinae</taxon>
        <taxon>Nicrophorus</taxon>
    </lineage>
</organism>
<dbReference type="GeneID" id="108556310"/>
<dbReference type="InterPro" id="IPR006677">
    <property type="entry name" value="tRNA_intron_Endonuc_cat-like"/>
</dbReference>
<keyword evidence="6" id="KW-1185">Reference proteome</keyword>
<dbReference type="Pfam" id="PF01974">
    <property type="entry name" value="tRNA_int_endo"/>
    <property type="match status" value="1"/>
</dbReference>
<comment type="similarity">
    <text evidence="1">Belongs to the tRNA-intron endonuclease family.</text>
</comment>
<evidence type="ECO:0000256" key="3">
    <source>
        <dbReference type="ARBA" id="ARBA00034031"/>
    </source>
</evidence>
<reference evidence="7" key="1">
    <citation type="submission" date="2025-08" db="UniProtKB">
        <authorList>
            <consortium name="RefSeq"/>
        </authorList>
    </citation>
    <scope>IDENTIFICATION</scope>
    <source>
        <tissue evidence="7">Whole Larva</tissue>
    </source>
</reference>
<dbReference type="InterPro" id="IPR011856">
    <property type="entry name" value="tRNA_endonuc-like_dom_sf"/>
</dbReference>
<evidence type="ECO:0000313" key="7">
    <source>
        <dbReference type="RefSeq" id="XP_017767854.1"/>
    </source>
</evidence>
<dbReference type="InterPro" id="IPR036167">
    <property type="entry name" value="tRNA_intron_Endo_cat-like_sf"/>
</dbReference>
<evidence type="ECO:0000259" key="5">
    <source>
        <dbReference type="Pfam" id="PF01974"/>
    </source>
</evidence>
<dbReference type="InterPro" id="IPR006676">
    <property type="entry name" value="tRNA_splic"/>
</dbReference>